<dbReference type="InterPro" id="IPR035931">
    <property type="entry name" value="YlxR-like_sf"/>
</dbReference>
<sequence>MKNNYSRKCIVTNEIVLIDKLLRFVKTKENHIFFDKNKEIKGRGSYVKNDLQIVELLFEKKLLNRAFKQNITKEVYEKLKKEIEEYYGEKN</sequence>
<dbReference type="EMBL" id="CP122979">
    <property type="protein sequence ID" value="WGI36380.1"/>
    <property type="molecule type" value="Genomic_DNA"/>
</dbReference>
<dbReference type="SUPFAM" id="SSF64376">
    <property type="entry name" value="YlxR-like"/>
    <property type="match status" value="1"/>
</dbReference>
<dbReference type="Pfam" id="PF04296">
    <property type="entry name" value="YlxR"/>
    <property type="match status" value="1"/>
</dbReference>
<evidence type="ECO:0000313" key="2">
    <source>
        <dbReference type="EMBL" id="WGI36380.1"/>
    </source>
</evidence>
<dbReference type="PANTHER" id="PTHR34215">
    <property type="entry name" value="BLL0784 PROTEIN"/>
    <property type="match status" value="1"/>
</dbReference>
<dbReference type="Proteomes" id="UP001179842">
    <property type="component" value="Chromosome"/>
</dbReference>
<dbReference type="InterPro" id="IPR007393">
    <property type="entry name" value="YlxR_dom"/>
</dbReference>
<evidence type="ECO:0000259" key="1">
    <source>
        <dbReference type="Pfam" id="PF04296"/>
    </source>
</evidence>
<name>A0ABY8LT04_9BACT</name>
<accession>A0ABY8LT04</accession>
<dbReference type="InterPro" id="IPR037465">
    <property type="entry name" value="YlxR"/>
</dbReference>
<reference evidence="2" key="1">
    <citation type="submission" date="2023-04" db="EMBL/GenBank/DDBJ databases">
        <title>Completed genome of Mycoplasma lagogenitalium type strain 12MS.</title>
        <authorList>
            <person name="Spergser J."/>
        </authorList>
    </citation>
    <scope>NUCLEOTIDE SEQUENCE</scope>
    <source>
        <strain evidence="2">12MS</strain>
    </source>
</reference>
<feature type="domain" description="YlxR" evidence="1">
    <location>
        <begin position="7"/>
        <end position="81"/>
    </location>
</feature>
<evidence type="ECO:0000313" key="3">
    <source>
        <dbReference type="Proteomes" id="UP001179842"/>
    </source>
</evidence>
<keyword evidence="3" id="KW-1185">Reference proteome</keyword>
<proteinExistence type="predicted"/>
<dbReference type="PANTHER" id="PTHR34215:SF1">
    <property type="entry name" value="YLXR DOMAIN-CONTAINING PROTEIN"/>
    <property type="match status" value="1"/>
</dbReference>
<gene>
    <name evidence="2" type="ORF">QEG99_02815</name>
</gene>
<organism evidence="2 3">
    <name type="scientific">Mesomycoplasma lagogenitalium</name>
    <dbReference type="NCBI Taxonomy" id="171286"/>
    <lineage>
        <taxon>Bacteria</taxon>
        <taxon>Bacillati</taxon>
        <taxon>Mycoplasmatota</taxon>
        <taxon>Mycoplasmoidales</taxon>
        <taxon>Metamycoplasmataceae</taxon>
        <taxon>Mesomycoplasma</taxon>
    </lineage>
</organism>
<dbReference type="Gene3D" id="3.30.1230.10">
    <property type="entry name" value="YlxR-like"/>
    <property type="match status" value="1"/>
</dbReference>
<protein>
    <submittedName>
        <fullName evidence="2">YlxR family protein</fullName>
    </submittedName>
</protein>
<dbReference type="RefSeq" id="WP_280101681.1">
    <property type="nucleotide sequence ID" value="NZ_CP122979.1"/>
</dbReference>